<feature type="compositionally biased region" description="Basic and acidic residues" evidence="1">
    <location>
        <begin position="40"/>
        <end position="49"/>
    </location>
</feature>
<accession>A0A6N7PIQ9</accession>
<evidence type="ECO:0000256" key="2">
    <source>
        <dbReference type="SAM" id="SignalP"/>
    </source>
</evidence>
<evidence type="ECO:0000313" key="3">
    <source>
        <dbReference type="EMBL" id="MRG91868.1"/>
    </source>
</evidence>
<evidence type="ECO:0000256" key="1">
    <source>
        <dbReference type="SAM" id="MobiDB-lite"/>
    </source>
</evidence>
<proteinExistence type="predicted"/>
<keyword evidence="4" id="KW-1185">Reference proteome</keyword>
<dbReference type="OrthoDB" id="9820667at2"/>
<sequence length="386" mass="41041">MTRAGVVLVLVLAACGGGGAQAVITTAPPGDAAKGPGEAGGERIHEAPESQKPNRCAKGGAFPPLLVTPRPATEPDRLPCRARDQATESSIAADLRAQFKPTMQGSTLDVSFGCDGLDQPVARLVYERGAGHGRQLEIVQISRSDPAAAAYDVIGVRASHPFPSKAKAPPFQVARATLPTDAVHAKMPFVRAALHATMRENRPKAKNFGVMGFGSSASVHVLVRLEDAAGRSVEKQYTDAIDSDGQPRYLPLLRADAELRQLVDKLPWQGEPASGEVLRLFEERFLEAMIESAEPGAWWVRGAYLELAGLAGARSLVPSILGVLGAPRPEGPGSDAWEHNQEAALSALVALTRWDPRKDERGAPRPLEAAARDFLTECGKLVSARQ</sequence>
<comment type="caution">
    <text evidence="3">The sequence shown here is derived from an EMBL/GenBank/DDBJ whole genome shotgun (WGS) entry which is preliminary data.</text>
</comment>
<dbReference type="RefSeq" id="WP_153818728.1">
    <property type="nucleotide sequence ID" value="NZ_WJIE01000002.1"/>
</dbReference>
<name>A0A6N7PIQ9_9BACT</name>
<dbReference type="AlphaFoldDB" id="A0A6N7PIQ9"/>
<feature type="chain" id="PRO_5026716392" evidence="2">
    <location>
        <begin position="23"/>
        <end position="386"/>
    </location>
</feature>
<dbReference type="EMBL" id="WJIE01000002">
    <property type="protein sequence ID" value="MRG91868.1"/>
    <property type="molecule type" value="Genomic_DNA"/>
</dbReference>
<gene>
    <name evidence="3" type="ORF">GF068_08005</name>
</gene>
<feature type="signal peptide" evidence="2">
    <location>
        <begin position="1"/>
        <end position="22"/>
    </location>
</feature>
<feature type="region of interest" description="Disordered" evidence="1">
    <location>
        <begin position="27"/>
        <end position="53"/>
    </location>
</feature>
<reference evidence="3 4" key="1">
    <citation type="submission" date="2019-10" db="EMBL/GenBank/DDBJ databases">
        <title>A soil myxobacterium in the family Polyangiaceae.</title>
        <authorList>
            <person name="Li Y."/>
            <person name="Wang J."/>
        </authorList>
    </citation>
    <scope>NUCLEOTIDE SEQUENCE [LARGE SCALE GENOMIC DNA]</scope>
    <source>
        <strain evidence="3 4">DSM 14734</strain>
    </source>
</reference>
<evidence type="ECO:0000313" key="4">
    <source>
        <dbReference type="Proteomes" id="UP000440224"/>
    </source>
</evidence>
<keyword evidence="2" id="KW-0732">Signal</keyword>
<protein>
    <submittedName>
        <fullName evidence="3">Uncharacterized protein</fullName>
    </submittedName>
</protein>
<organism evidence="3 4">
    <name type="scientific">Polyangium spumosum</name>
    <dbReference type="NCBI Taxonomy" id="889282"/>
    <lineage>
        <taxon>Bacteria</taxon>
        <taxon>Pseudomonadati</taxon>
        <taxon>Myxococcota</taxon>
        <taxon>Polyangia</taxon>
        <taxon>Polyangiales</taxon>
        <taxon>Polyangiaceae</taxon>
        <taxon>Polyangium</taxon>
    </lineage>
</organism>
<dbReference type="Proteomes" id="UP000440224">
    <property type="component" value="Unassembled WGS sequence"/>
</dbReference>
<dbReference type="PROSITE" id="PS51257">
    <property type="entry name" value="PROKAR_LIPOPROTEIN"/>
    <property type="match status" value="1"/>
</dbReference>